<gene>
    <name evidence="1" type="ORF">HOLleu_21792</name>
</gene>
<evidence type="ECO:0000313" key="1">
    <source>
        <dbReference type="EMBL" id="KAJ8034796.1"/>
    </source>
</evidence>
<proteinExistence type="predicted"/>
<comment type="caution">
    <text evidence="1">The sequence shown here is derived from an EMBL/GenBank/DDBJ whole genome shotgun (WGS) entry which is preliminary data.</text>
</comment>
<name>A0A9Q1BXQ7_HOLLE</name>
<evidence type="ECO:0000313" key="2">
    <source>
        <dbReference type="Proteomes" id="UP001152320"/>
    </source>
</evidence>
<protein>
    <submittedName>
        <fullName evidence="1">Uncharacterized protein</fullName>
    </submittedName>
</protein>
<dbReference type="Proteomes" id="UP001152320">
    <property type="component" value="Chromosome 10"/>
</dbReference>
<dbReference type="EMBL" id="JAIZAY010000010">
    <property type="protein sequence ID" value="KAJ8034796.1"/>
    <property type="molecule type" value="Genomic_DNA"/>
</dbReference>
<accession>A0A9Q1BXQ7</accession>
<keyword evidence="2" id="KW-1185">Reference proteome</keyword>
<dbReference type="AlphaFoldDB" id="A0A9Q1BXQ7"/>
<reference evidence="1" key="1">
    <citation type="submission" date="2021-10" db="EMBL/GenBank/DDBJ databases">
        <title>Tropical sea cucumber genome reveals ecological adaptation and Cuvierian tubules defense mechanism.</title>
        <authorList>
            <person name="Chen T."/>
        </authorList>
    </citation>
    <scope>NUCLEOTIDE SEQUENCE</scope>
    <source>
        <strain evidence="1">Nanhai2018</strain>
        <tissue evidence="1">Muscle</tissue>
    </source>
</reference>
<sequence>MSDKQRERDHVTSAKRLYRGYAPTSLCSAFLYFSIQARRTLCNNCYLVLSCARIGNTLTAHDQFHPAKRTDVTCITSIEGFHRRHVIACLFGFEGHWVEDRACLWF</sequence>
<organism evidence="1 2">
    <name type="scientific">Holothuria leucospilota</name>
    <name type="common">Black long sea cucumber</name>
    <name type="synonym">Mertensiothuria leucospilota</name>
    <dbReference type="NCBI Taxonomy" id="206669"/>
    <lineage>
        <taxon>Eukaryota</taxon>
        <taxon>Metazoa</taxon>
        <taxon>Echinodermata</taxon>
        <taxon>Eleutherozoa</taxon>
        <taxon>Echinozoa</taxon>
        <taxon>Holothuroidea</taxon>
        <taxon>Aspidochirotacea</taxon>
        <taxon>Aspidochirotida</taxon>
        <taxon>Holothuriidae</taxon>
        <taxon>Holothuria</taxon>
    </lineage>
</organism>